<dbReference type="Proteomes" id="UP000567067">
    <property type="component" value="Unassembled WGS sequence"/>
</dbReference>
<dbReference type="AlphaFoldDB" id="A0A7W3SUL9"/>
<feature type="region of interest" description="Disordered" evidence="1">
    <location>
        <begin position="1"/>
        <end position="20"/>
    </location>
</feature>
<proteinExistence type="predicted"/>
<accession>A0A7W3SUL9</accession>
<organism evidence="2 3">
    <name type="scientific">Fontibacillus solani</name>
    <dbReference type="NCBI Taxonomy" id="1572857"/>
    <lineage>
        <taxon>Bacteria</taxon>
        <taxon>Bacillati</taxon>
        <taxon>Bacillota</taxon>
        <taxon>Bacilli</taxon>
        <taxon>Bacillales</taxon>
        <taxon>Paenibacillaceae</taxon>
        <taxon>Fontibacillus</taxon>
    </lineage>
</organism>
<evidence type="ECO:0000313" key="2">
    <source>
        <dbReference type="EMBL" id="MBA9086484.1"/>
    </source>
</evidence>
<dbReference type="EMBL" id="JACJIP010000019">
    <property type="protein sequence ID" value="MBA9086484.1"/>
    <property type="molecule type" value="Genomic_DNA"/>
</dbReference>
<protein>
    <recommendedName>
        <fullName evidence="4">Ribbon-helix-helix protein CopG domain-containing protein</fullName>
    </recommendedName>
</protein>
<gene>
    <name evidence="2" type="ORF">FHR92_002962</name>
</gene>
<dbReference type="RefSeq" id="WP_182536655.1">
    <property type="nucleotide sequence ID" value="NZ_JACJIP010000019.1"/>
</dbReference>
<evidence type="ECO:0008006" key="4">
    <source>
        <dbReference type="Google" id="ProtNLM"/>
    </source>
</evidence>
<reference evidence="2 3" key="1">
    <citation type="submission" date="2020-08" db="EMBL/GenBank/DDBJ databases">
        <title>Genomic Encyclopedia of Type Strains, Phase III (KMG-III): the genomes of soil and plant-associated and newly described type strains.</title>
        <authorList>
            <person name="Whitman W."/>
        </authorList>
    </citation>
    <scope>NUCLEOTIDE SEQUENCE [LARGE SCALE GENOMIC DNA]</scope>
    <source>
        <strain evidence="2 3">CECT 8693</strain>
    </source>
</reference>
<keyword evidence="3" id="KW-1185">Reference proteome</keyword>
<evidence type="ECO:0000313" key="3">
    <source>
        <dbReference type="Proteomes" id="UP000567067"/>
    </source>
</evidence>
<evidence type="ECO:0000256" key="1">
    <source>
        <dbReference type="SAM" id="MobiDB-lite"/>
    </source>
</evidence>
<name>A0A7W3SUL9_9BACL</name>
<comment type="caution">
    <text evidence="2">The sequence shown here is derived from an EMBL/GenBank/DDBJ whole genome shotgun (WGS) entry which is preliminary data.</text>
</comment>
<feature type="compositionally biased region" description="Basic and acidic residues" evidence="1">
    <location>
        <begin position="1"/>
        <end position="16"/>
    </location>
</feature>
<sequence length="115" mass="13536">MSDEKKRGRPRSENPKETPLTMRLDDAEDRILTDYCKKHNVTRSDAVREAIQRLNDSSQNYFWTAEWREKLKGNEELFLQYSEQLSQAISQVISLIQEMNITSKQGSEQNEKIQN</sequence>